<proteinExistence type="predicted"/>
<dbReference type="AlphaFoldDB" id="A0A7C0U358"/>
<comment type="caution">
    <text evidence="1">The sequence shown here is derived from an EMBL/GenBank/DDBJ whole genome shotgun (WGS) entry which is preliminary data.</text>
</comment>
<dbReference type="Proteomes" id="UP000886289">
    <property type="component" value="Unassembled WGS sequence"/>
</dbReference>
<name>A0A7C0U358_DESA2</name>
<gene>
    <name evidence="1" type="ORF">ENG63_07695</name>
</gene>
<organism evidence="1">
    <name type="scientific">Desulfofervidus auxilii</name>
    <dbReference type="NCBI Taxonomy" id="1621989"/>
    <lineage>
        <taxon>Bacteria</taxon>
        <taxon>Pseudomonadati</taxon>
        <taxon>Thermodesulfobacteriota</taxon>
        <taxon>Candidatus Desulfofervidia</taxon>
        <taxon>Candidatus Desulfofervidales</taxon>
        <taxon>Candidatus Desulfofervidaceae</taxon>
        <taxon>Candidatus Desulfofervidus</taxon>
    </lineage>
</organism>
<accession>A0A7C0U358</accession>
<evidence type="ECO:0000313" key="1">
    <source>
        <dbReference type="EMBL" id="HDD44724.1"/>
    </source>
</evidence>
<protein>
    <submittedName>
        <fullName evidence="1">Uncharacterized protein</fullName>
    </submittedName>
</protein>
<dbReference type="EMBL" id="DRBS01000287">
    <property type="protein sequence ID" value="HDD44724.1"/>
    <property type="molecule type" value="Genomic_DNA"/>
</dbReference>
<reference evidence="1" key="1">
    <citation type="journal article" date="2020" name="mSystems">
        <title>Genome- and Community-Level Interaction Insights into Carbon Utilization and Element Cycling Functions of Hydrothermarchaeota in Hydrothermal Sediment.</title>
        <authorList>
            <person name="Zhou Z."/>
            <person name="Liu Y."/>
            <person name="Xu W."/>
            <person name="Pan J."/>
            <person name="Luo Z.H."/>
            <person name="Li M."/>
        </authorList>
    </citation>
    <scope>NUCLEOTIDE SEQUENCE [LARGE SCALE GENOMIC DNA]</scope>
    <source>
        <strain evidence="1">HyVt-233</strain>
    </source>
</reference>
<sequence length="231" mass="25442">MAIKFGASIGDIVKSFRIGSTDSPLICNKDVTPYITNVTLTLTERKTICFDPTIVDLPENFCFDTITYRITARTELNWVAKLNASSDWAAGSVLNKIGCPEGIYLMYYEVNLTANGRGDNNAITDLKSILTSLAAGDDLLGAYDIINDASLIKAEEDKDIPLNDWERATVTFRGFSMTGRGMVETPVNYNGTFNVDRGTAEIVRETTFYDTSDEHDYATVINILKSRAGIS</sequence>